<evidence type="ECO:0000313" key="1">
    <source>
        <dbReference type="EMBL" id="KAL2632246.1"/>
    </source>
</evidence>
<comment type="caution">
    <text evidence="1">The sequence shown here is derived from an EMBL/GenBank/DDBJ whole genome shotgun (WGS) entry which is preliminary data.</text>
</comment>
<evidence type="ECO:0000313" key="2">
    <source>
        <dbReference type="Proteomes" id="UP001605036"/>
    </source>
</evidence>
<dbReference type="AlphaFoldDB" id="A0ABD1YN97"/>
<proteinExistence type="predicted"/>
<reference evidence="1 2" key="1">
    <citation type="submission" date="2024-09" db="EMBL/GenBank/DDBJ databases">
        <title>Chromosome-scale assembly of Riccia fluitans.</title>
        <authorList>
            <person name="Paukszto L."/>
            <person name="Sawicki J."/>
            <person name="Karawczyk K."/>
            <person name="Piernik-Szablinska J."/>
            <person name="Szczecinska M."/>
            <person name="Mazdziarz M."/>
        </authorList>
    </citation>
    <scope>NUCLEOTIDE SEQUENCE [LARGE SCALE GENOMIC DNA]</scope>
    <source>
        <strain evidence="1">Rf_01</strain>
        <tissue evidence="1">Aerial parts of the thallus</tissue>
    </source>
</reference>
<gene>
    <name evidence="1" type="ORF">R1flu_016932</name>
</gene>
<organism evidence="1 2">
    <name type="scientific">Riccia fluitans</name>
    <dbReference type="NCBI Taxonomy" id="41844"/>
    <lineage>
        <taxon>Eukaryota</taxon>
        <taxon>Viridiplantae</taxon>
        <taxon>Streptophyta</taxon>
        <taxon>Embryophyta</taxon>
        <taxon>Marchantiophyta</taxon>
        <taxon>Marchantiopsida</taxon>
        <taxon>Marchantiidae</taxon>
        <taxon>Marchantiales</taxon>
        <taxon>Ricciaceae</taxon>
        <taxon>Riccia</taxon>
    </lineage>
</organism>
<dbReference type="Proteomes" id="UP001605036">
    <property type="component" value="Unassembled WGS sequence"/>
</dbReference>
<dbReference type="EMBL" id="JBHFFA010000004">
    <property type="protein sequence ID" value="KAL2632246.1"/>
    <property type="molecule type" value="Genomic_DNA"/>
</dbReference>
<protein>
    <submittedName>
        <fullName evidence="1">Uncharacterized protein</fullName>
    </submittedName>
</protein>
<sequence length="237" mass="26198">MVPVRYSRVLGLYRNIEGMAFKLLIPFRTPQVLFIKSQSSELFRASSSNLFPNLGSANVCTVPEEFTFPESRKRADESWREQRGFRRDWAPTVENNVRESTTMADSFGKKLADETSSSKLPSFCTVAFLYPPCLCTTSASGSASRVNSLSEFYCKSPTGKCKSSPTTSSGPADAIPKNVNSSGLQQAGLECRAEEGGAEKIQLEKASGEEYREKVATQEANEDFYLQGSYNRSNSRL</sequence>
<keyword evidence="2" id="KW-1185">Reference proteome</keyword>
<name>A0ABD1YN97_9MARC</name>
<accession>A0ABD1YN97</accession>